<organism evidence="2 3">
    <name type="scientific">Luteolibacter arcticus</name>
    <dbReference type="NCBI Taxonomy" id="1581411"/>
    <lineage>
        <taxon>Bacteria</taxon>
        <taxon>Pseudomonadati</taxon>
        <taxon>Verrucomicrobiota</taxon>
        <taxon>Verrucomicrobiia</taxon>
        <taxon>Verrucomicrobiales</taxon>
        <taxon>Verrucomicrobiaceae</taxon>
        <taxon>Luteolibacter</taxon>
    </lineage>
</organism>
<dbReference type="SUPFAM" id="SSF53474">
    <property type="entry name" value="alpha/beta-Hydrolases"/>
    <property type="match status" value="1"/>
</dbReference>
<keyword evidence="3" id="KW-1185">Reference proteome</keyword>
<dbReference type="InterPro" id="IPR029058">
    <property type="entry name" value="AB_hydrolase_fold"/>
</dbReference>
<dbReference type="PROSITE" id="PS51257">
    <property type="entry name" value="PROKAR_LIPOPROTEIN"/>
    <property type="match status" value="1"/>
</dbReference>
<evidence type="ECO:0000259" key="1">
    <source>
        <dbReference type="Pfam" id="PF12697"/>
    </source>
</evidence>
<sequence length="534" mass="58135">MKFHSTFPCLAGVFVFAGCASKPLPPDEALHRSAAVHLKEAGAKATPDEQRAALYLQSAAEAHALLGSASSGEASRVIYNKAATDLTVLLRNADQGKMWNRPLTLAANGTTYRLRYSPGTRDGVWSPQYFTDFKPAAEVPDGTIDAKNRQDGIGGALVGVHKTTPLEAFSPRVGVAAPVTAILDFKGQEATLTLIDPVERPKFAVAGKERVMDADFSAPLAYYPQKSELWNGLMGAFRVTHYMGNTGLYQLEPYDRDRIPLIFVHGLISTPQMWRNVINEVEKDPVLRERYQCMVFGYPTGNPPGYSALRLREELAKFEKLHPEARNYVLVGHSMGGLVSRMQAATVNRESWNAIGKDKADKLFAHVEPGSLMDRATAFKANPRVDRLVFICTPHRGSEMALGRIGDLGRRLISLPVDLTGTITKSMGDAMSIATGAPGRIPNSVTGLSPTNPMLKVLDSRPIEAPYHTILGDRGRGDGTLSSDGVVKYWSSHLTTAKSECVVPGPHGACEMPQTIEELRRILHLHLKESGAGR</sequence>
<reference evidence="2 3" key="1">
    <citation type="submission" date="2022-10" db="EMBL/GenBank/DDBJ databases">
        <title>Luteolibacter arcticus strain CCTCC AB 2014275, whole genome shotgun sequencing project.</title>
        <authorList>
            <person name="Zhao G."/>
            <person name="Shen L."/>
        </authorList>
    </citation>
    <scope>NUCLEOTIDE SEQUENCE [LARGE SCALE GENOMIC DNA]</scope>
    <source>
        <strain evidence="2 3">CCTCC AB 2014275</strain>
    </source>
</reference>
<name>A0ABT3GK29_9BACT</name>
<keyword evidence="2" id="KW-0378">Hydrolase</keyword>
<protein>
    <submittedName>
        <fullName evidence="2">Alpha/beta hydrolase</fullName>
    </submittedName>
</protein>
<dbReference type="RefSeq" id="WP_264487947.1">
    <property type="nucleotide sequence ID" value="NZ_JAPDDT010000006.1"/>
</dbReference>
<gene>
    <name evidence="2" type="ORF">OKA05_14830</name>
</gene>
<dbReference type="Pfam" id="PF12697">
    <property type="entry name" value="Abhydrolase_6"/>
    <property type="match status" value="1"/>
</dbReference>
<dbReference type="Gene3D" id="3.40.50.1820">
    <property type="entry name" value="alpha/beta hydrolase"/>
    <property type="match status" value="1"/>
</dbReference>
<proteinExistence type="predicted"/>
<evidence type="ECO:0000313" key="2">
    <source>
        <dbReference type="EMBL" id="MCW1923840.1"/>
    </source>
</evidence>
<feature type="domain" description="AB hydrolase-1" evidence="1">
    <location>
        <begin position="261"/>
        <end position="393"/>
    </location>
</feature>
<dbReference type="InterPro" id="IPR000073">
    <property type="entry name" value="AB_hydrolase_1"/>
</dbReference>
<dbReference type="GO" id="GO:0016787">
    <property type="term" value="F:hydrolase activity"/>
    <property type="evidence" value="ECO:0007669"/>
    <property type="project" value="UniProtKB-KW"/>
</dbReference>
<dbReference type="EMBL" id="JAPDDT010000006">
    <property type="protein sequence ID" value="MCW1923840.1"/>
    <property type="molecule type" value="Genomic_DNA"/>
</dbReference>
<dbReference type="Proteomes" id="UP001320876">
    <property type="component" value="Unassembled WGS sequence"/>
</dbReference>
<evidence type="ECO:0000313" key="3">
    <source>
        <dbReference type="Proteomes" id="UP001320876"/>
    </source>
</evidence>
<accession>A0ABT3GK29</accession>
<comment type="caution">
    <text evidence="2">The sequence shown here is derived from an EMBL/GenBank/DDBJ whole genome shotgun (WGS) entry which is preliminary data.</text>
</comment>